<organism evidence="8 9">
    <name type="scientific">Ammoniphilus resinae</name>
    <dbReference type="NCBI Taxonomy" id="861532"/>
    <lineage>
        <taxon>Bacteria</taxon>
        <taxon>Bacillati</taxon>
        <taxon>Bacillota</taxon>
        <taxon>Bacilli</taxon>
        <taxon>Bacillales</taxon>
        <taxon>Paenibacillaceae</taxon>
        <taxon>Aneurinibacillus group</taxon>
        <taxon>Ammoniphilus</taxon>
    </lineage>
</organism>
<dbReference type="EMBL" id="JAGGKT010000001">
    <property type="protein sequence ID" value="MBP1930666.1"/>
    <property type="molecule type" value="Genomic_DNA"/>
</dbReference>
<dbReference type="Gene3D" id="3.30.1490.110">
    <property type="match status" value="1"/>
</dbReference>
<dbReference type="PANTHER" id="PTHR32432">
    <property type="entry name" value="CELL DIVISION PROTEIN FTSA-RELATED"/>
    <property type="match status" value="1"/>
</dbReference>
<keyword evidence="9" id="KW-1185">Reference proteome</keyword>
<protein>
    <recommendedName>
        <fullName evidence="5 6">Cell division protein FtsA</fullName>
    </recommendedName>
</protein>
<comment type="similarity">
    <text evidence="5 6">Belongs to the FtsA/MreB family.</text>
</comment>
<keyword evidence="4 5" id="KW-0131">Cell cycle</keyword>
<dbReference type="CDD" id="cd24048">
    <property type="entry name" value="ASKHA_NBD_FtsA"/>
    <property type="match status" value="1"/>
</dbReference>
<dbReference type="NCBIfam" id="TIGR01174">
    <property type="entry name" value="ftsA"/>
    <property type="match status" value="1"/>
</dbReference>
<dbReference type="SUPFAM" id="SSF53067">
    <property type="entry name" value="Actin-like ATPase domain"/>
    <property type="match status" value="2"/>
</dbReference>
<dbReference type="SMART" id="SM00842">
    <property type="entry name" value="FtsA"/>
    <property type="match status" value="1"/>
</dbReference>
<feature type="domain" description="SHS2" evidence="7">
    <location>
        <begin position="7"/>
        <end position="194"/>
    </location>
</feature>
<reference evidence="8 9" key="1">
    <citation type="submission" date="2021-03" db="EMBL/GenBank/DDBJ databases">
        <title>Genomic Encyclopedia of Type Strains, Phase IV (KMG-IV): sequencing the most valuable type-strain genomes for metagenomic binning, comparative biology and taxonomic classification.</title>
        <authorList>
            <person name="Goeker M."/>
        </authorList>
    </citation>
    <scope>NUCLEOTIDE SEQUENCE [LARGE SCALE GENOMIC DNA]</scope>
    <source>
        <strain evidence="8 9">DSM 24738</strain>
    </source>
</reference>
<name>A0ABS4GK89_9BACL</name>
<keyword evidence="2 5" id="KW-0132">Cell division</keyword>
<comment type="subunit">
    <text evidence="5">Self-interacts. Interacts with FtsZ.</text>
</comment>
<dbReference type="Gene3D" id="3.30.420.40">
    <property type="match status" value="2"/>
</dbReference>
<evidence type="ECO:0000256" key="5">
    <source>
        <dbReference type="HAMAP-Rule" id="MF_02033"/>
    </source>
</evidence>
<dbReference type="PANTHER" id="PTHR32432:SF4">
    <property type="entry name" value="CELL DIVISION PROTEIN FTSA"/>
    <property type="match status" value="1"/>
</dbReference>
<comment type="function">
    <text evidence="5 6">Cell division protein that is involved in the assembly of the Z ring. May serve as a membrane anchor for the Z ring.</text>
</comment>
<evidence type="ECO:0000256" key="2">
    <source>
        <dbReference type="ARBA" id="ARBA00022618"/>
    </source>
</evidence>
<dbReference type="PIRSF" id="PIRSF003101">
    <property type="entry name" value="FtsA"/>
    <property type="match status" value="1"/>
</dbReference>
<evidence type="ECO:0000256" key="3">
    <source>
        <dbReference type="ARBA" id="ARBA00023136"/>
    </source>
</evidence>
<dbReference type="InterPro" id="IPR043129">
    <property type="entry name" value="ATPase_NBD"/>
</dbReference>
<evidence type="ECO:0000256" key="4">
    <source>
        <dbReference type="ARBA" id="ARBA00023306"/>
    </source>
</evidence>
<dbReference type="Proteomes" id="UP001519343">
    <property type="component" value="Unassembled WGS sequence"/>
</dbReference>
<gene>
    <name evidence="5" type="primary">ftsA</name>
    <name evidence="8" type="ORF">J2Z37_000653</name>
</gene>
<dbReference type="Pfam" id="PF02491">
    <property type="entry name" value="SHS2_FTSA"/>
    <property type="match status" value="1"/>
</dbReference>
<keyword evidence="1 5" id="KW-1003">Cell membrane</keyword>
<comment type="subcellular location">
    <subcellularLocation>
        <location evidence="5">Cell membrane</location>
        <topology evidence="5">Peripheral membrane protein</topology>
        <orientation evidence="5">Cytoplasmic side</orientation>
    </subcellularLocation>
    <text evidence="5">Localizes to the Z ring in an FtsZ-dependent manner. Targeted to the membrane through a conserved C-terminal amphipathic helix.</text>
</comment>
<evidence type="ECO:0000313" key="9">
    <source>
        <dbReference type="Proteomes" id="UP001519343"/>
    </source>
</evidence>
<dbReference type="GO" id="GO:0051301">
    <property type="term" value="P:cell division"/>
    <property type="evidence" value="ECO:0007669"/>
    <property type="project" value="UniProtKB-KW"/>
</dbReference>
<accession>A0ABS4GK89</accession>
<evidence type="ECO:0000256" key="6">
    <source>
        <dbReference type="PIRNR" id="PIRNR003101"/>
    </source>
</evidence>
<keyword evidence="3 5" id="KW-0472">Membrane</keyword>
<sequence>MNNHDLYVSLDIGTSKVRVIIGEVNNGSINIIGVGTAESQGIKKGAIVDIDQTVLAIREAADQAERMVDVSIKDVFVGISGNHIELVMSHGVVAVSSENKEIGEEDKRRVIDAAKVISIPPEKEIIDVVPIEYTIDGLSGVSDPFGMIGIRLEMEGTIITGSKTIIHNLYRCVEKAGLRIAGFYLQSLAASDIALSKDEKNLGVVLVDMGAGSTSITIFEQGTLAAISTIPIGGDYITSDIAYALRTTTEEAKRLQVKHGCALISDASPNEMIKVKRIGSNADMECTQLDLAHVIEPRIAEIMGLVEEEVCNMGYDSEIPAGYVLTGGVAGMPGVVELAREDLQVPVRVAMPDYIGVRDPSFTIGVGLIKYASKHAHSRTQMVEKEKVHIPVKAAKKPPKGKDKDGMIDKMKNWFSEFI</sequence>
<dbReference type="InterPro" id="IPR003494">
    <property type="entry name" value="SHS2_FtsA"/>
</dbReference>
<dbReference type="InterPro" id="IPR020823">
    <property type="entry name" value="Cell_div_FtsA"/>
</dbReference>
<dbReference type="InterPro" id="IPR050696">
    <property type="entry name" value="FtsA/MreB"/>
</dbReference>
<evidence type="ECO:0000313" key="8">
    <source>
        <dbReference type="EMBL" id="MBP1930666.1"/>
    </source>
</evidence>
<evidence type="ECO:0000256" key="1">
    <source>
        <dbReference type="ARBA" id="ARBA00022475"/>
    </source>
</evidence>
<dbReference type="HAMAP" id="MF_02033">
    <property type="entry name" value="FtsA"/>
    <property type="match status" value="1"/>
</dbReference>
<comment type="caution">
    <text evidence="8">The sequence shown here is derived from an EMBL/GenBank/DDBJ whole genome shotgun (WGS) entry which is preliminary data.</text>
</comment>
<dbReference type="Pfam" id="PF14450">
    <property type="entry name" value="FtsA"/>
    <property type="match status" value="1"/>
</dbReference>
<evidence type="ECO:0000259" key="7">
    <source>
        <dbReference type="SMART" id="SM00842"/>
    </source>
</evidence>
<proteinExistence type="inferred from homology"/>